<keyword evidence="4 6" id="KW-0457">Lysine biosynthesis</keyword>
<reference evidence="13" key="1">
    <citation type="submission" date="2016-10" db="EMBL/GenBank/DDBJ databases">
        <authorList>
            <person name="Varghese N."/>
            <person name="Submissions S."/>
        </authorList>
    </citation>
    <scope>NUCLEOTIDE SEQUENCE [LARGE SCALE GENOMIC DNA]</scope>
    <source>
        <strain evidence="13">KPR-1</strain>
    </source>
</reference>
<dbReference type="SUPFAM" id="SSF51419">
    <property type="entry name" value="PLP-binding barrel"/>
    <property type="match status" value="1"/>
</dbReference>
<gene>
    <name evidence="6" type="primary">lysA</name>
    <name evidence="12" type="ORF">SAMN02910418_00180</name>
</gene>
<comment type="pathway">
    <text evidence="6 9">Amino-acid biosynthesis; L-lysine biosynthesis via DAP pathway; L-lysine from DL-2,6-diaminopimelate: step 1/1.</text>
</comment>
<dbReference type="PRINTS" id="PR01179">
    <property type="entry name" value="ODADCRBXLASE"/>
</dbReference>
<dbReference type="PROSITE" id="PS00878">
    <property type="entry name" value="ODR_DC_2_1"/>
    <property type="match status" value="1"/>
</dbReference>
<evidence type="ECO:0000256" key="3">
    <source>
        <dbReference type="ARBA" id="ARBA00022898"/>
    </source>
</evidence>
<evidence type="ECO:0000256" key="6">
    <source>
        <dbReference type="HAMAP-Rule" id="MF_02120"/>
    </source>
</evidence>
<dbReference type="GO" id="GO:0009089">
    <property type="term" value="P:lysine biosynthetic process via diaminopimelate"/>
    <property type="evidence" value="ECO:0007669"/>
    <property type="project" value="UniProtKB-UniRule"/>
</dbReference>
<feature type="binding site" evidence="6">
    <location>
        <position position="356"/>
    </location>
    <ligand>
        <name>substrate</name>
    </ligand>
</feature>
<dbReference type="CDD" id="cd06828">
    <property type="entry name" value="PLPDE_III_DapDC"/>
    <property type="match status" value="1"/>
</dbReference>
<evidence type="ECO:0000313" key="13">
    <source>
        <dbReference type="Proteomes" id="UP000199288"/>
    </source>
</evidence>
<name>A0A1H3VRS0_9ACTO</name>
<evidence type="ECO:0000256" key="5">
    <source>
        <dbReference type="ARBA" id="ARBA00023239"/>
    </source>
</evidence>
<dbReference type="PANTHER" id="PTHR43727:SF2">
    <property type="entry name" value="GROUP IV DECARBOXYLASE"/>
    <property type="match status" value="1"/>
</dbReference>
<dbReference type="InterPro" id="IPR022653">
    <property type="entry name" value="De-COase2_pyr-phos_BS"/>
</dbReference>
<dbReference type="Proteomes" id="UP000199288">
    <property type="component" value="Unassembled WGS sequence"/>
</dbReference>
<dbReference type="Gene3D" id="3.20.20.10">
    <property type="entry name" value="Alanine racemase"/>
    <property type="match status" value="1"/>
</dbReference>
<accession>A0A1H3VRS0</accession>
<feature type="binding site" evidence="6">
    <location>
        <begin position="308"/>
        <end position="311"/>
    </location>
    <ligand>
        <name>pyridoxal 5'-phosphate</name>
        <dbReference type="ChEBI" id="CHEBI:597326"/>
    </ligand>
</feature>
<dbReference type="InterPro" id="IPR022643">
    <property type="entry name" value="De-COase2_C"/>
</dbReference>
<feature type="binding site" evidence="6">
    <location>
        <position position="384"/>
    </location>
    <ligand>
        <name>substrate</name>
    </ligand>
</feature>
<dbReference type="EC" id="4.1.1.20" evidence="6 7"/>
<dbReference type="InterPro" id="IPR000183">
    <property type="entry name" value="Orn/DAP/Arg_de-COase"/>
</dbReference>
<evidence type="ECO:0000256" key="4">
    <source>
        <dbReference type="ARBA" id="ARBA00023154"/>
    </source>
</evidence>
<keyword evidence="5 6" id="KW-0456">Lyase</keyword>
<sequence length="459" mass="47493">MNACPEPHERPDLWPTTTRRGADGVLQIGAVPLSWDRLGIEPGPVVIADSAAIAGRAAVWQMAMDEAFWDGYGMNGARVYYAGKALLCAALVKELTAIGLGIDTASLGELTLALRAGANPAGVGLHGNAKTDAELELAVSAGIGRIIIDSLPEIDRIAAIARAHNTSAPLMVRVTTGVHAGGHDFIATAHEDQKFGLSLATGVARAAAEKIAATPGVHLIGLHSHIGSQIMDLAGFEVAARALLTLRRDLIAAGISVDEVDLGGGYGVAYTGVDAPGPSQKLVADTLAAVVRTACAELDTPVPVVSIEPGRSIIAPTCVSLYPVIATKDVTTESGQIRRYIAVDGGMSDNIRPVLYNASYSATLANRLPGGATVSSRIVGKHCESGDILIPDAELPSDITPGDIIAIPVTGAYGRAMASNYNMALRPGVLALADGAASWWLRPETLADLFALDTQLSET</sequence>
<comment type="cofactor">
    <cofactor evidence="1 6 8 9">
        <name>pyridoxal 5'-phosphate</name>
        <dbReference type="ChEBI" id="CHEBI:597326"/>
    </cofactor>
</comment>
<proteinExistence type="inferred from homology"/>
<protein>
    <recommendedName>
        <fullName evidence="6 7">Diaminopimelate decarboxylase</fullName>
        <shortName evidence="6">DAP decarboxylase</shortName>
        <shortName evidence="6">DAPDC</shortName>
        <ecNumber evidence="6 7">4.1.1.20</ecNumber>
    </recommendedName>
</protein>
<evidence type="ECO:0000256" key="9">
    <source>
        <dbReference type="RuleBase" id="RU003738"/>
    </source>
</evidence>
<feature type="domain" description="Orn/DAP/Arg decarboxylase 2 C-terminal" evidence="10">
    <location>
        <begin position="317"/>
        <end position="411"/>
    </location>
</feature>
<dbReference type="InterPro" id="IPR002986">
    <property type="entry name" value="DAP_deCOOHase_LysA"/>
</dbReference>
<keyword evidence="6" id="KW-0028">Amino-acid biosynthesis</keyword>
<feature type="binding site" evidence="6">
    <location>
        <position position="265"/>
    </location>
    <ligand>
        <name>pyridoxal 5'-phosphate</name>
        <dbReference type="ChEBI" id="CHEBI:597326"/>
    </ligand>
</feature>
<dbReference type="Pfam" id="PF02784">
    <property type="entry name" value="Orn_Arg_deC_N"/>
    <property type="match status" value="1"/>
</dbReference>
<keyword evidence="2 6" id="KW-0210">Decarboxylase</keyword>
<dbReference type="InterPro" id="IPR009006">
    <property type="entry name" value="Ala_racemase/Decarboxylase_C"/>
</dbReference>
<feature type="active site" description="Proton donor" evidence="8">
    <location>
        <position position="383"/>
    </location>
</feature>
<evidence type="ECO:0000259" key="11">
    <source>
        <dbReference type="Pfam" id="PF02784"/>
    </source>
</evidence>
<dbReference type="NCBIfam" id="TIGR01048">
    <property type="entry name" value="lysA"/>
    <property type="match status" value="1"/>
</dbReference>
<comment type="subunit">
    <text evidence="6">Homodimer.</text>
</comment>
<dbReference type="InterPro" id="IPR022644">
    <property type="entry name" value="De-COase2_N"/>
</dbReference>
<feature type="modified residue" description="N6-(pyridoxal phosphate)lysine" evidence="6 8">
    <location>
        <position position="84"/>
    </location>
</feature>
<feature type="binding site" evidence="6">
    <location>
        <position position="311"/>
    </location>
    <ligand>
        <name>substrate</name>
    </ligand>
</feature>
<dbReference type="EMBL" id="FNQV01000001">
    <property type="protein sequence ID" value="SDZ76808.1"/>
    <property type="molecule type" value="Genomic_DNA"/>
</dbReference>
<evidence type="ECO:0000313" key="12">
    <source>
        <dbReference type="EMBL" id="SDZ76808.1"/>
    </source>
</evidence>
<evidence type="ECO:0000259" key="10">
    <source>
        <dbReference type="Pfam" id="PF00278"/>
    </source>
</evidence>
<dbReference type="RefSeq" id="WP_092561047.1">
    <property type="nucleotide sequence ID" value="NZ_FNQV01000001.1"/>
</dbReference>
<evidence type="ECO:0000256" key="2">
    <source>
        <dbReference type="ARBA" id="ARBA00022793"/>
    </source>
</evidence>
<dbReference type="AlphaFoldDB" id="A0A1H3VRS0"/>
<comment type="similarity">
    <text evidence="6">Belongs to the Orn/Lys/Arg decarboxylase class-II family. LysA subfamily.</text>
</comment>
<dbReference type="Gene3D" id="2.40.37.10">
    <property type="entry name" value="Lyase, Ornithine Decarboxylase, Chain A, domain 1"/>
    <property type="match status" value="1"/>
</dbReference>
<dbReference type="PRINTS" id="PR01181">
    <property type="entry name" value="DAPDCRBXLASE"/>
</dbReference>
<feature type="domain" description="Orn/DAP/Arg decarboxylase 2 N-terminal" evidence="11">
    <location>
        <begin position="76"/>
        <end position="315"/>
    </location>
</feature>
<dbReference type="InterPro" id="IPR029066">
    <property type="entry name" value="PLP-binding_barrel"/>
</dbReference>
<dbReference type="PANTHER" id="PTHR43727">
    <property type="entry name" value="DIAMINOPIMELATE DECARBOXYLASE"/>
    <property type="match status" value="1"/>
</dbReference>
<keyword evidence="3 6" id="KW-0663">Pyridoxal phosphate</keyword>
<dbReference type="HAMAP" id="MF_02120">
    <property type="entry name" value="LysA"/>
    <property type="match status" value="1"/>
</dbReference>
<feature type="binding site" evidence="6">
    <location>
        <position position="352"/>
    </location>
    <ligand>
        <name>substrate</name>
    </ligand>
</feature>
<dbReference type="UniPathway" id="UPA00034">
    <property type="reaction ID" value="UER00027"/>
</dbReference>
<feature type="binding site" evidence="6">
    <location>
        <position position="413"/>
    </location>
    <ligand>
        <name>pyridoxal 5'-phosphate</name>
        <dbReference type="ChEBI" id="CHEBI:597326"/>
    </ligand>
</feature>
<comment type="catalytic activity">
    <reaction evidence="6 9">
        <text>meso-2,6-diaminopimelate + H(+) = L-lysine + CO2</text>
        <dbReference type="Rhea" id="RHEA:15101"/>
        <dbReference type="ChEBI" id="CHEBI:15378"/>
        <dbReference type="ChEBI" id="CHEBI:16526"/>
        <dbReference type="ChEBI" id="CHEBI:32551"/>
        <dbReference type="ChEBI" id="CHEBI:57791"/>
        <dbReference type="EC" id="4.1.1.20"/>
    </reaction>
</comment>
<feature type="binding site" evidence="6">
    <location>
        <position position="413"/>
    </location>
    <ligand>
        <name>substrate</name>
    </ligand>
</feature>
<dbReference type="SUPFAM" id="SSF50621">
    <property type="entry name" value="Alanine racemase C-terminal domain-like"/>
    <property type="match status" value="1"/>
</dbReference>
<keyword evidence="13" id="KW-1185">Reference proteome</keyword>
<evidence type="ECO:0000256" key="1">
    <source>
        <dbReference type="ARBA" id="ARBA00001933"/>
    </source>
</evidence>
<organism evidence="12 13">
    <name type="scientific">Bowdeniella nasicola</name>
    <dbReference type="NCBI Taxonomy" id="208480"/>
    <lineage>
        <taxon>Bacteria</taxon>
        <taxon>Bacillati</taxon>
        <taxon>Actinomycetota</taxon>
        <taxon>Actinomycetes</taxon>
        <taxon>Actinomycetales</taxon>
        <taxon>Actinomycetaceae</taxon>
        <taxon>Bowdeniella</taxon>
    </lineage>
</organism>
<dbReference type="Pfam" id="PF00278">
    <property type="entry name" value="Orn_DAP_Arg_deC"/>
    <property type="match status" value="1"/>
</dbReference>
<comment type="function">
    <text evidence="6">Specifically catalyzes the decarboxylation of meso-diaminopimelate (meso-DAP) to L-lysine.</text>
</comment>
<dbReference type="GO" id="GO:0008836">
    <property type="term" value="F:diaminopimelate decarboxylase activity"/>
    <property type="evidence" value="ECO:0007669"/>
    <property type="project" value="UniProtKB-UniRule"/>
</dbReference>
<evidence type="ECO:0000256" key="7">
    <source>
        <dbReference type="NCBIfam" id="TIGR01048"/>
    </source>
</evidence>
<dbReference type="OrthoDB" id="9802241at2"/>
<dbReference type="GO" id="GO:0030170">
    <property type="term" value="F:pyridoxal phosphate binding"/>
    <property type="evidence" value="ECO:0007669"/>
    <property type="project" value="UniProtKB-UniRule"/>
</dbReference>
<evidence type="ECO:0000256" key="8">
    <source>
        <dbReference type="PIRSR" id="PIRSR600183-50"/>
    </source>
</evidence>
<dbReference type="FunFam" id="3.20.20.10:FF:000003">
    <property type="entry name" value="Diaminopimelate decarboxylase"/>
    <property type="match status" value="1"/>
</dbReference>